<organism evidence="1 2">
    <name type="scientific">Nosema bombycis (strain CQ1 / CVCC 102059)</name>
    <name type="common">Microsporidian parasite</name>
    <name type="synonym">Pebrine of silkworm</name>
    <dbReference type="NCBI Taxonomy" id="578461"/>
    <lineage>
        <taxon>Eukaryota</taxon>
        <taxon>Fungi</taxon>
        <taxon>Fungi incertae sedis</taxon>
        <taxon>Microsporidia</taxon>
        <taxon>Nosematidae</taxon>
        <taxon>Nosema</taxon>
    </lineage>
</organism>
<keyword evidence="2" id="KW-1185">Reference proteome</keyword>
<accession>R0MB75</accession>
<gene>
    <name evidence="1" type="ORF">NBO_1312g0001</name>
</gene>
<reference evidence="1 2" key="1">
    <citation type="journal article" date="2013" name="BMC Genomics">
        <title>Comparative genomics of parasitic silkworm microsporidia reveal an association between genome expansion and host adaptation.</title>
        <authorList>
            <person name="Pan G."/>
            <person name="Xu J."/>
            <person name="Li T."/>
            <person name="Xia Q."/>
            <person name="Liu S.L."/>
            <person name="Zhang G."/>
            <person name="Li S."/>
            <person name="Li C."/>
            <person name="Liu H."/>
            <person name="Yang L."/>
            <person name="Liu T."/>
            <person name="Zhang X."/>
            <person name="Wu Z."/>
            <person name="Fan W."/>
            <person name="Dang X."/>
            <person name="Xiang H."/>
            <person name="Tao M."/>
            <person name="Li Y."/>
            <person name="Hu J."/>
            <person name="Li Z."/>
            <person name="Lin L."/>
            <person name="Luo J."/>
            <person name="Geng L."/>
            <person name="Wang L."/>
            <person name="Long M."/>
            <person name="Wan Y."/>
            <person name="He N."/>
            <person name="Zhang Z."/>
            <person name="Lu C."/>
            <person name="Keeling P.J."/>
            <person name="Wang J."/>
            <person name="Xiang Z."/>
            <person name="Zhou Z."/>
        </authorList>
    </citation>
    <scope>NUCLEOTIDE SEQUENCE [LARGE SCALE GENOMIC DNA]</scope>
    <source>
        <strain evidence="2">CQ1 / CVCC 102059</strain>
    </source>
</reference>
<dbReference type="VEuPathDB" id="MicrosporidiaDB:NBO_1312g0001"/>
<dbReference type="AlphaFoldDB" id="R0MB75"/>
<proteinExistence type="predicted"/>
<name>R0MB75_NOSB1</name>
<evidence type="ECO:0000313" key="1">
    <source>
        <dbReference type="EMBL" id="EOB11285.1"/>
    </source>
</evidence>
<dbReference type="Proteomes" id="UP000016927">
    <property type="component" value="Unassembled WGS sequence"/>
</dbReference>
<protein>
    <submittedName>
        <fullName evidence="1">Uncharacterized protein</fullName>
    </submittedName>
</protein>
<evidence type="ECO:0000313" key="2">
    <source>
        <dbReference type="Proteomes" id="UP000016927"/>
    </source>
</evidence>
<dbReference type="HOGENOM" id="CLU_1272632_0_0_1"/>
<sequence length="217" mass="26087">MKMNYNKAYSSHIFDELIHYDIDNVKIRILKYEIFNVLLLRWFVFEKELKVHSSLNQTNLDFNYLKNIHEQSSNLLMLPENDKQRSLITDKNNIFVLCSRIWKEIKEKPKKQEIGSVVDLMTMIITLTGRFYQRRFFESSLLNEIGKHFKTLQPKKTNLRYVKFLEKIIMNFNFTKNSPVLIFECIMDITRLNDDNHLLDLMVEKHPLYAKKMLKDA</sequence>
<dbReference type="EMBL" id="KB910219">
    <property type="protein sequence ID" value="EOB11285.1"/>
    <property type="molecule type" value="Genomic_DNA"/>
</dbReference>